<dbReference type="Gene3D" id="1.25.40.10">
    <property type="entry name" value="Tetratricopeptide repeat domain"/>
    <property type="match status" value="1"/>
</dbReference>
<gene>
    <name evidence="1" type="ORF">ACFSB2_02215</name>
</gene>
<dbReference type="Proteomes" id="UP001597079">
    <property type="component" value="Unassembled WGS sequence"/>
</dbReference>
<evidence type="ECO:0000313" key="2">
    <source>
        <dbReference type="Proteomes" id="UP001597079"/>
    </source>
</evidence>
<protein>
    <recommendedName>
        <fullName evidence="3">Tetratricopeptide repeat protein</fullName>
    </recommendedName>
</protein>
<evidence type="ECO:0000313" key="1">
    <source>
        <dbReference type="EMBL" id="MFD1673527.1"/>
    </source>
</evidence>
<dbReference type="RefSeq" id="WP_377940957.1">
    <property type="nucleotide sequence ID" value="NZ_JBHUCX010000007.1"/>
</dbReference>
<name>A0ABW4JB09_9BACL</name>
<reference evidence="2" key="1">
    <citation type="journal article" date="2019" name="Int. J. Syst. Evol. Microbiol.">
        <title>The Global Catalogue of Microorganisms (GCM) 10K type strain sequencing project: providing services to taxonomists for standard genome sequencing and annotation.</title>
        <authorList>
            <consortium name="The Broad Institute Genomics Platform"/>
            <consortium name="The Broad Institute Genome Sequencing Center for Infectious Disease"/>
            <person name="Wu L."/>
            <person name="Ma J."/>
        </authorList>
    </citation>
    <scope>NUCLEOTIDE SEQUENCE [LARGE SCALE GENOMIC DNA]</scope>
    <source>
        <strain evidence="2">CGMCC 1.12286</strain>
    </source>
</reference>
<dbReference type="InterPro" id="IPR011990">
    <property type="entry name" value="TPR-like_helical_dom_sf"/>
</dbReference>
<keyword evidence="2" id="KW-1185">Reference proteome</keyword>
<organism evidence="1 2">
    <name type="scientific">Alicyclobacillus fodiniaquatilis</name>
    <dbReference type="NCBI Taxonomy" id="1661150"/>
    <lineage>
        <taxon>Bacteria</taxon>
        <taxon>Bacillati</taxon>
        <taxon>Bacillota</taxon>
        <taxon>Bacilli</taxon>
        <taxon>Bacillales</taxon>
        <taxon>Alicyclobacillaceae</taxon>
        <taxon>Alicyclobacillus</taxon>
    </lineage>
</organism>
<comment type="caution">
    <text evidence="1">The sequence shown here is derived from an EMBL/GenBank/DDBJ whole genome shotgun (WGS) entry which is preliminary data.</text>
</comment>
<proteinExistence type="predicted"/>
<accession>A0ABW4JB09</accession>
<dbReference type="EMBL" id="JBHUCX010000007">
    <property type="protein sequence ID" value="MFD1673527.1"/>
    <property type="molecule type" value="Genomic_DNA"/>
</dbReference>
<dbReference type="SUPFAM" id="SSF48452">
    <property type="entry name" value="TPR-like"/>
    <property type="match status" value="1"/>
</dbReference>
<sequence>MDMDLTVAKVLRDEAITDLNCLDKELDRGIFNNHDGRLATSAEKLWRAYQMGLKESSVVWALKNVWSFTGNMDRTTELLKDYMTATPDPEERFRACHYLVDTYALWAQKEGVETDTQAVSFHRRCITEFGKEVTPRRRLWSLADSTMTHSWQRSGQLKDWLELSVPLYQSLDILNIDDADTYNIALSYLCTLSWVREDEGQIDESIVCYEEILWLVEKYAIKYKSGFGAATVAFGRMLRIYRDSGEERKQNETLNRLLAFSDDVKKLANDDEGYVDSLYSVYHNLSLFLLNNGFGNEAISACENALSIREDAMTRLYYAGALLQGRNDYEGALNQLKRAVNDPRSSTLHAMEEFFLSAAFFEPVHKDPEFLAVVQGAQGKFTKVGEKGITPS</sequence>
<evidence type="ECO:0008006" key="3">
    <source>
        <dbReference type="Google" id="ProtNLM"/>
    </source>
</evidence>